<feature type="region of interest" description="Disordered" evidence="1">
    <location>
        <begin position="437"/>
        <end position="507"/>
    </location>
</feature>
<feature type="compositionally biased region" description="Pro residues" evidence="1">
    <location>
        <begin position="218"/>
        <end position="277"/>
    </location>
</feature>
<gene>
    <name evidence="2" type="ORF">BEMITA_LOCUS14322</name>
</gene>
<evidence type="ECO:0000313" key="3">
    <source>
        <dbReference type="Proteomes" id="UP001152759"/>
    </source>
</evidence>
<feature type="compositionally biased region" description="Basic and acidic residues" evidence="1">
    <location>
        <begin position="323"/>
        <end position="333"/>
    </location>
</feature>
<feature type="compositionally biased region" description="Polar residues" evidence="1">
    <location>
        <begin position="343"/>
        <end position="354"/>
    </location>
</feature>
<dbReference type="EMBL" id="OU963870">
    <property type="protein sequence ID" value="CAH0396234.1"/>
    <property type="molecule type" value="Genomic_DNA"/>
</dbReference>
<organism evidence="2 3">
    <name type="scientific">Bemisia tabaci</name>
    <name type="common">Sweetpotato whitefly</name>
    <name type="synonym">Aleurodes tabaci</name>
    <dbReference type="NCBI Taxonomy" id="7038"/>
    <lineage>
        <taxon>Eukaryota</taxon>
        <taxon>Metazoa</taxon>
        <taxon>Ecdysozoa</taxon>
        <taxon>Arthropoda</taxon>
        <taxon>Hexapoda</taxon>
        <taxon>Insecta</taxon>
        <taxon>Pterygota</taxon>
        <taxon>Neoptera</taxon>
        <taxon>Paraneoptera</taxon>
        <taxon>Hemiptera</taxon>
        <taxon>Sternorrhyncha</taxon>
        <taxon>Aleyrodoidea</taxon>
        <taxon>Aleyrodidae</taxon>
        <taxon>Aleyrodinae</taxon>
        <taxon>Bemisia</taxon>
    </lineage>
</organism>
<protein>
    <submittedName>
        <fullName evidence="2">Uncharacterized protein</fullName>
    </submittedName>
</protein>
<evidence type="ECO:0000256" key="1">
    <source>
        <dbReference type="SAM" id="MobiDB-lite"/>
    </source>
</evidence>
<accession>A0A9P0AQ12</accession>
<dbReference type="Proteomes" id="UP001152759">
    <property type="component" value="Chromosome 9"/>
</dbReference>
<sequence length="543" mass="58512">MKVLSLFEDGGLASAAETGLLHPRMMTRLTSGASNAASATGYIANIGQSIKRSISTKGPQLMKWFSSMKMPYESDAESMTNGEDGSGNRSPTPKKGVIRSISDKWRQLSFSGRSDKNRDRGASEGAPGKNASTNNRMTLERKDSKGDREKKKPKVHKAVRIDSSSDNEVDGDGRKKKSGSRKFDAEHDVAINSGGESDHEVGVDHLQRSVTPPSRGSTPPPSPQKGPSPQPSPKKGPSPQPSPKKGSTPPPSPPKGPTPPPSPPKGPTPPPSPPKGPTPQSTPKKSPPQRQKSRSPSPKGKQSTPPPSPPHFSLPPAQVRSESPAKERKRSPSPEKIPPKTPASYTGGWSSGSLQAMARRAEEARKLDEQRRAAGLMGPTGRQKPISSSELGGGTTWVASSYGEIPPTIGFVQKEAPKTDYEDWAKYGYNWGKYGKEKEAPIQKPTSPPRSRRLPSPARREAPPATRWGLSPPPPPPRRSDASPPPPPPKQAPTHWQRFKPPKLPDIVLEEEEESPNFDYLCEGGQCSIVYKKTGVPAHLIRN</sequence>
<feature type="compositionally biased region" description="Basic and acidic residues" evidence="1">
    <location>
        <begin position="113"/>
        <end position="122"/>
    </location>
</feature>
<name>A0A9P0AQ12_BEMTA</name>
<feature type="compositionally biased region" description="Pro residues" evidence="1">
    <location>
        <begin position="304"/>
        <end position="313"/>
    </location>
</feature>
<reference evidence="2" key="1">
    <citation type="submission" date="2021-12" db="EMBL/GenBank/DDBJ databases">
        <authorList>
            <person name="King R."/>
        </authorList>
    </citation>
    <scope>NUCLEOTIDE SEQUENCE</scope>
</reference>
<keyword evidence="3" id="KW-1185">Reference proteome</keyword>
<feature type="region of interest" description="Disordered" evidence="1">
    <location>
        <begin position="75"/>
        <end position="417"/>
    </location>
</feature>
<feature type="compositionally biased region" description="Pro residues" evidence="1">
    <location>
        <begin position="471"/>
        <end position="491"/>
    </location>
</feature>
<feature type="compositionally biased region" description="Basic and acidic residues" evidence="1">
    <location>
        <begin position="359"/>
        <end position="372"/>
    </location>
</feature>
<feature type="compositionally biased region" description="Polar residues" evidence="1">
    <location>
        <begin position="77"/>
        <end position="91"/>
    </location>
</feature>
<dbReference type="AlphaFoldDB" id="A0A9P0AQ12"/>
<feature type="compositionally biased region" description="Low complexity" evidence="1">
    <location>
        <begin position="278"/>
        <end position="303"/>
    </location>
</feature>
<feature type="compositionally biased region" description="Basic and acidic residues" evidence="1">
    <location>
        <begin position="138"/>
        <end position="150"/>
    </location>
</feature>
<evidence type="ECO:0000313" key="2">
    <source>
        <dbReference type="EMBL" id="CAH0396234.1"/>
    </source>
</evidence>
<proteinExistence type="predicted"/>
<feature type="compositionally biased region" description="Low complexity" evidence="1">
    <location>
        <begin position="208"/>
        <end position="217"/>
    </location>
</feature>
<feature type="compositionally biased region" description="Basic and acidic residues" evidence="1">
    <location>
        <begin position="196"/>
        <end position="207"/>
    </location>
</feature>